<dbReference type="RefSeq" id="WP_194451448.1">
    <property type="nucleotide sequence ID" value="NZ_CP063849.1"/>
</dbReference>
<keyword evidence="2" id="KW-1185">Reference proteome</keyword>
<dbReference type="Proteomes" id="UP000593892">
    <property type="component" value="Chromosome"/>
</dbReference>
<accession>A0A7S7NU66</accession>
<proteinExistence type="predicted"/>
<evidence type="ECO:0000313" key="2">
    <source>
        <dbReference type="Proteomes" id="UP000593892"/>
    </source>
</evidence>
<evidence type="ECO:0000313" key="1">
    <source>
        <dbReference type="EMBL" id="QOY89786.1"/>
    </source>
</evidence>
<dbReference type="InterPro" id="IPR042099">
    <property type="entry name" value="ANL_N_sf"/>
</dbReference>
<sequence length="195" mass="21345">MRFSLFRHAPALAGTGQECSSTRLPSLEYPLDLPPRVAVLGLSVRQQQGIHIFPEWNSQNLNKLRPTTLAGWQQDLEQVGRLCDSGHLALSDLNYPLLVFSTPEQGPLGEVAQAEMWRWSGVPVYEQIRTREGRLVAVECDTRNGFHLAEGSQAEGGDAPCNCGRGVRWLPALAESTAATRSIESEQYMAAAAGD</sequence>
<protein>
    <submittedName>
        <fullName evidence="1">Uncharacterized protein</fullName>
    </submittedName>
</protein>
<dbReference type="KEGG" id="pfer:IRI77_07490"/>
<dbReference type="AlphaFoldDB" id="A0A7S7NU66"/>
<dbReference type="EMBL" id="CP063849">
    <property type="protein sequence ID" value="QOY89786.1"/>
    <property type="molecule type" value="Genomic_DNA"/>
</dbReference>
<gene>
    <name evidence="1" type="ORF">IRI77_07490</name>
</gene>
<organism evidence="1 2">
    <name type="scientific">Paludibaculum fermentans</name>
    <dbReference type="NCBI Taxonomy" id="1473598"/>
    <lineage>
        <taxon>Bacteria</taxon>
        <taxon>Pseudomonadati</taxon>
        <taxon>Acidobacteriota</taxon>
        <taxon>Terriglobia</taxon>
        <taxon>Bryobacterales</taxon>
        <taxon>Bryobacteraceae</taxon>
        <taxon>Paludibaculum</taxon>
    </lineage>
</organism>
<reference evidence="1 2" key="1">
    <citation type="submission" date="2020-10" db="EMBL/GenBank/DDBJ databases">
        <title>Complete genome sequence of Paludibaculum fermentans P105T, a facultatively anaerobic acidobacterium capable of dissimilatory Fe(III) reduction.</title>
        <authorList>
            <person name="Dedysh S.N."/>
            <person name="Beletsky A.V."/>
            <person name="Kulichevskaya I.S."/>
            <person name="Mardanov A.V."/>
            <person name="Ravin N.V."/>
        </authorList>
    </citation>
    <scope>NUCLEOTIDE SEQUENCE [LARGE SCALE GENOMIC DNA]</scope>
    <source>
        <strain evidence="1 2">P105</strain>
    </source>
</reference>
<dbReference type="Gene3D" id="3.40.50.12780">
    <property type="entry name" value="N-terminal domain of ligase-like"/>
    <property type="match status" value="1"/>
</dbReference>
<name>A0A7S7NU66_PALFE</name>